<dbReference type="GO" id="GO:0004691">
    <property type="term" value="F:cAMP-dependent protein kinase activity"/>
    <property type="evidence" value="ECO:0007669"/>
    <property type="project" value="UniProtKB-EC"/>
</dbReference>
<dbReference type="PROSITE" id="PS00108">
    <property type="entry name" value="PROTEIN_KINASE_ST"/>
    <property type="match status" value="1"/>
</dbReference>
<keyword evidence="2 10" id="KW-0723">Serine/threonine-protein kinase</keyword>
<dbReference type="Proteomes" id="UP000807353">
    <property type="component" value="Unassembled WGS sequence"/>
</dbReference>
<dbReference type="AlphaFoldDB" id="A0A9P5YHS4"/>
<dbReference type="InterPro" id="IPR000719">
    <property type="entry name" value="Prot_kinase_dom"/>
</dbReference>
<evidence type="ECO:0000313" key="13">
    <source>
        <dbReference type="Proteomes" id="UP000807353"/>
    </source>
</evidence>
<dbReference type="SMART" id="SM00220">
    <property type="entry name" value="S_TKc"/>
    <property type="match status" value="1"/>
</dbReference>
<evidence type="ECO:0000256" key="5">
    <source>
        <dbReference type="ARBA" id="ARBA00022777"/>
    </source>
</evidence>
<organism evidence="12 13">
    <name type="scientific">Collybia nuda</name>
    <dbReference type="NCBI Taxonomy" id="64659"/>
    <lineage>
        <taxon>Eukaryota</taxon>
        <taxon>Fungi</taxon>
        <taxon>Dikarya</taxon>
        <taxon>Basidiomycota</taxon>
        <taxon>Agaricomycotina</taxon>
        <taxon>Agaricomycetes</taxon>
        <taxon>Agaricomycetidae</taxon>
        <taxon>Agaricales</taxon>
        <taxon>Tricholomatineae</taxon>
        <taxon>Clitocybaceae</taxon>
        <taxon>Collybia</taxon>
    </lineage>
</organism>
<reference evidence="12" key="1">
    <citation type="submission" date="2020-11" db="EMBL/GenBank/DDBJ databases">
        <authorList>
            <consortium name="DOE Joint Genome Institute"/>
            <person name="Ahrendt S."/>
            <person name="Riley R."/>
            <person name="Andreopoulos W."/>
            <person name="Labutti K."/>
            <person name="Pangilinan J."/>
            <person name="Ruiz-Duenas F.J."/>
            <person name="Barrasa J.M."/>
            <person name="Sanchez-Garcia M."/>
            <person name="Camarero S."/>
            <person name="Miyauchi S."/>
            <person name="Serrano A."/>
            <person name="Linde D."/>
            <person name="Babiker R."/>
            <person name="Drula E."/>
            <person name="Ayuso-Fernandez I."/>
            <person name="Pacheco R."/>
            <person name="Padilla G."/>
            <person name="Ferreira P."/>
            <person name="Barriuso J."/>
            <person name="Kellner H."/>
            <person name="Castanera R."/>
            <person name="Alfaro M."/>
            <person name="Ramirez L."/>
            <person name="Pisabarro A.G."/>
            <person name="Kuo A."/>
            <person name="Tritt A."/>
            <person name="Lipzen A."/>
            <person name="He G."/>
            <person name="Yan M."/>
            <person name="Ng V."/>
            <person name="Cullen D."/>
            <person name="Martin F."/>
            <person name="Rosso M.-N."/>
            <person name="Henrissat B."/>
            <person name="Hibbett D."/>
            <person name="Martinez A.T."/>
            <person name="Grigoriev I.V."/>
        </authorList>
    </citation>
    <scope>NUCLEOTIDE SEQUENCE</scope>
    <source>
        <strain evidence="12">CBS 247.69</strain>
    </source>
</reference>
<keyword evidence="3" id="KW-0808">Transferase</keyword>
<comment type="catalytic activity">
    <reaction evidence="8">
        <text>L-seryl-[protein] + ATP = O-phospho-L-seryl-[protein] + ADP + H(+)</text>
        <dbReference type="Rhea" id="RHEA:17989"/>
        <dbReference type="Rhea" id="RHEA-COMP:9863"/>
        <dbReference type="Rhea" id="RHEA-COMP:11604"/>
        <dbReference type="ChEBI" id="CHEBI:15378"/>
        <dbReference type="ChEBI" id="CHEBI:29999"/>
        <dbReference type="ChEBI" id="CHEBI:30616"/>
        <dbReference type="ChEBI" id="CHEBI:83421"/>
        <dbReference type="ChEBI" id="CHEBI:456216"/>
        <dbReference type="EC" id="2.7.11.11"/>
    </reaction>
</comment>
<dbReference type="InterPro" id="IPR045270">
    <property type="entry name" value="STKc_AGC"/>
</dbReference>
<dbReference type="InterPro" id="IPR008271">
    <property type="entry name" value="Ser/Thr_kinase_AS"/>
</dbReference>
<dbReference type="EC" id="2.7.11.11" evidence="1"/>
<evidence type="ECO:0000256" key="9">
    <source>
        <dbReference type="PROSITE-ProRule" id="PRU10141"/>
    </source>
</evidence>
<evidence type="ECO:0000256" key="8">
    <source>
        <dbReference type="ARBA" id="ARBA00047454"/>
    </source>
</evidence>
<evidence type="ECO:0000256" key="3">
    <source>
        <dbReference type="ARBA" id="ARBA00022679"/>
    </source>
</evidence>
<evidence type="ECO:0000256" key="7">
    <source>
        <dbReference type="ARBA" id="ARBA00047292"/>
    </source>
</evidence>
<dbReference type="CDD" id="cd05123">
    <property type="entry name" value="STKc_AGC"/>
    <property type="match status" value="1"/>
</dbReference>
<keyword evidence="13" id="KW-1185">Reference proteome</keyword>
<name>A0A9P5YHS4_9AGAR</name>
<comment type="caution">
    <text evidence="12">The sequence shown here is derived from an EMBL/GenBank/DDBJ whole genome shotgun (WGS) entry which is preliminary data.</text>
</comment>
<dbReference type="GO" id="GO:0005524">
    <property type="term" value="F:ATP binding"/>
    <property type="evidence" value="ECO:0007669"/>
    <property type="project" value="UniProtKB-UniRule"/>
</dbReference>
<feature type="non-terminal residue" evidence="12">
    <location>
        <position position="1"/>
    </location>
</feature>
<evidence type="ECO:0000313" key="12">
    <source>
        <dbReference type="EMBL" id="KAF9469242.1"/>
    </source>
</evidence>
<dbReference type="InterPro" id="IPR011009">
    <property type="entry name" value="Kinase-like_dom_sf"/>
</dbReference>
<evidence type="ECO:0000256" key="4">
    <source>
        <dbReference type="ARBA" id="ARBA00022741"/>
    </source>
</evidence>
<proteinExistence type="inferred from homology"/>
<dbReference type="Gene3D" id="1.10.510.10">
    <property type="entry name" value="Transferase(Phosphotransferase) domain 1"/>
    <property type="match status" value="1"/>
</dbReference>
<dbReference type="EMBL" id="MU150230">
    <property type="protein sequence ID" value="KAF9469242.1"/>
    <property type="molecule type" value="Genomic_DNA"/>
</dbReference>
<feature type="domain" description="Protein kinase" evidence="11">
    <location>
        <begin position="14"/>
        <end position="286"/>
    </location>
</feature>
<accession>A0A9P5YHS4</accession>
<evidence type="ECO:0000256" key="1">
    <source>
        <dbReference type="ARBA" id="ARBA00012444"/>
    </source>
</evidence>
<comment type="catalytic activity">
    <reaction evidence="7">
        <text>L-threonyl-[protein] + ATP = O-phospho-L-threonyl-[protein] + ADP + H(+)</text>
        <dbReference type="Rhea" id="RHEA:46608"/>
        <dbReference type="Rhea" id="RHEA-COMP:11060"/>
        <dbReference type="Rhea" id="RHEA-COMP:11605"/>
        <dbReference type="ChEBI" id="CHEBI:15378"/>
        <dbReference type="ChEBI" id="CHEBI:30013"/>
        <dbReference type="ChEBI" id="CHEBI:30616"/>
        <dbReference type="ChEBI" id="CHEBI:61977"/>
        <dbReference type="ChEBI" id="CHEBI:456216"/>
        <dbReference type="EC" id="2.7.11.11"/>
    </reaction>
</comment>
<dbReference type="PROSITE" id="PS50011">
    <property type="entry name" value="PROTEIN_KINASE_DOM"/>
    <property type="match status" value="1"/>
</dbReference>
<dbReference type="OrthoDB" id="10252171at2759"/>
<dbReference type="PROSITE" id="PS00107">
    <property type="entry name" value="PROTEIN_KINASE_ATP"/>
    <property type="match status" value="1"/>
</dbReference>
<keyword evidence="5 12" id="KW-0418">Kinase</keyword>
<dbReference type="SUPFAM" id="SSF56112">
    <property type="entry name" value="Protein kinase-like (PK-like)"/>
    <property type="match status" value="1"/>
</dbReference>
<dbReference type="Pfam" id="PF00069">
    <property type="entry name" value="Pkinase"/>
    <property type="match status" value="1"/>
</dbReference>
<dbReference type="Gene3D" id="3.30.200.20">
    <property type="entry name" value="Phosphorylase Kinase, domain 1"/>
    <property type="match status" value="1"/>
</dbReference>
<dbReference type="InterPro" id="IPR017441">
    <property type="entry name" value="Protein_kinase_ATP_BS"/>
</dbReference>
<evidence type="ECO:0000259" key="11">
    <source>
        <dbReference type="PROSITE" id="PS50011"/>
    </source>
</evidence>
<keyword evidence="4 9" id="KW-0547">Nucleotide-binding</keyword>
<evidence type="ECO:0000256" key="10">
    <source>
        <dbReference type="RuleBase" id="RU000304"/>
    </source>
</evidence>
<protein>
    <recommendedName>
        <fullName evidence="1">cAMP-dependent protein kinase</fullName>
        <ecNumber evidence="1">2.7.11.11</ecNumber>
    </recommendedName>
</protein>
<keyword evidence="6 9" id="KW-0067">ATP-binding</keyword>
<feature type="binding site" evidence="9">
    <location>
        <position position="50"/>
    </location>
    <ligand>
        <name>ATP</name>
        <dbReference type="ChEBI" id="CHEBI:30616"/>
    </ligand>
</feature>
<evidence type="ECO:0000256" key="2">
    <source>
        <dbReference type="ARBA" id="ARBA00022527"/>
    </source>
</evidence>
<sequence length="338" mass="37989">PENPRPPALKLHDLQCIKALGQGEYGQVLLVRTHRNLHPLDRVGCLFAMKVLRKKIIRYQDEVGENPSHKKDVERSILADLPWSPFVNGIIQTFHDSRNLYLMLEFIPCGTLHSLIRNRAPFDPATTAFYFSNIVCGLNFLENNDIIHRDIKPDNILVGQDGYLCLADFGSAARGSEENDWLMVGTPLYMAPELFSPQGQSERVYTGVDWWSSGCVLYEMITRRMPFYGQNQSSTFKKALAGKIVWSPTVRVGRTLKSLVAGLLTVDAAQRLGTQGVSDVMDHPWLKDVNWAKLRARQYLVCPFHADLSFPSRSIMCSGSIRSAPVTRHGNMAQTSSP</sequence>
<gene>
    <name evidence="12" type="ORF">BDZ94DRAFT_1152486</name>
</gene>
<dbReference type="PANTHER" id="PTHR24353">
    <property type="entry name" value="CYCLIC NUCLEOTIDE-DEPENDENT PROTEIN KINASE"/>
    <property type="match status" value="1"/>
</dbReference>
<comment type="similarity">
    <text evidence="10">Belongs to the protein kinase superfamily.</text>
</comment>
<evidence type="ECO:0000256" key="6">
    <source>
        <dbReference type="ARBA" id="ARBA00022840"/>
    </source>
</evidence>